<sequence>MLSTRSDQPHQLCLASYWRVLDYWGLVDPDLPDPFSSLMRRVAGQKKKADPRAKHLRPVTRDEAEALLRYIVGHARLKYRMEMFVTVRPL</sequence>
<keyword evidence="2" id="KW-1185">Reference proteome</keyword>
<dbReference type="EMBL" id="QAYC01000028">
    <property type="protein sequence ID" value="PTW38813.1"/>
    <property type="molecule type" value="Genomic_DNA"/>
</dbReference>
<dbReference type="AlphaFoldDB" id="A0A8E2VGL4"/>
<reference evidence="1 2" key="1">
    <citation type="submission" date="2018-04" db="EMBL/GenBank/DDBJ databases">
        <title>Genomic Encyclopedia of Archaeal and Bacterial Type Strains, Phase II (KMG-II): from individual species to whole genera.</title>
        <authorList>
            <person name="Goeker M."/>
        </authorList>
    </citation>
    <scope>NUCLEOTIDE SEQUENCE [LARGE SCALE GENOMIC DNA]</scope>
    <source>
        <strain evidence="1 2">DSM 19783</strain>
    </source>
</reference>
<accession>A0A8E2VGL4</accession>
<dbReference type="RefSeq" id="WP_108028938.1">
    <property type="nucleotide sequence ID" value="NZ_QAYC01000028.1"/>
</dbReference>
<organism evidence="1 2">
    <name type="scientific">Rhodovulum kholense</name>
    <dbReference type="NCBI Taxonomy" id="453584"/>
    <lineage>
        <taxon>Bacteria</taxon>
        <taxon>Pseudomonadati</taxon>
        <taxon>Pseudomonadota</taxon>
        <taxon>Alphaproteobacteria</taxon>
        <taxon>Rhodobacterales</taxon>
        <taxon>Paracoccaceae</taxon>
        <taxon>Rhodovulum</taxon>
    </lineage>
</organism>
<proteinExistence type="predicted"/>
<comment type="caution">
    <text evidence="1">The sequence shown here is derived from an EMBL/GenBank/DDBJ whole genome shotgun (WGS) entry which is preliminary data.</text>
</comment>
<gene>
    <name evidence="1" type="ORF">C8N38_12813</name>
</gene>
<dbReference type="Proteomes" id="UP000244037">
    <property type="component" value="Unassembled WGS sequence"/>
</dbReference>
<name>A0A8E2VGL4_9RHOB</name>
<evidence type="ECO:0000313" key="1">
    <source>
        <dbReference type="EMBL" id="PTW38813.1"/>
    </source>
</evidence>
<dbReference type="OrthoDB" id="7222937at2"/>
<protein>
    <submittedName>
        <fullName evidence="1">Uncharacterized protein</fullName>
    </submittedName>
</protein>
<evidence type="ECO:0000313" key="2">
    <source>
        <dbReference type="Proteomes" id="UP000244037"/>
    </source>
</evidence>